<sequence length="370" mass="40882">MLVYYIYNALIAHRMAYKKAGILHRDVSMSNILINIDKTEAFLNDWDLCKYNSDEDLGSQDGRLGTWPFMSGVLSQCPHKPNGVEDDIESFIYVLEVSCLRFHRHVWTQKKHGGSAPDVIEPPEPLEQYPPASNPDIQQQPPQAFIRPKLTAPVDLDPSPLAYYYSYKFDVAVYFSPGETVGGASKTDHMLLGRPGDFRLADGSRLDALLRELYALGQTHYKQLDLAGQTEKWGPRSIASEPCATAGPEENQIYRTPTTLYHSDDDEQPPRKTQKLTSAGNRQPTQAAIARAAADTTSSPNGGFADHNAIMEIFGKYLAMDWKNILPTPDQFEGLNLLGVERTASVVGGSRARPSTQASSTQASSRASST</sequence>
<feature type="compositionally biased region" description="Low complexity" evidence="1">
    <location>
        <begin position="355"/>
        <end position="370"/>
    </location>
</feature>
<accession>A0A9P3G391</accession>
<evidence type="ECO:0000256" key="1">
    <source>
        <dbReference type="SAM" id="MobiDB-lite"/>
    </source>
</evidence>
<organism evidence="3 4">
    <name type="scientific">Phanerochaete sordida</name>
    <dbReference type="NCBI Taxonomy" id="48140"/>
    <lineage>
        <taxon>Eukaryota</taxon>
        <taxon>Fungi</taxon>
        <taxon>Dikarya</taxon>
        <taxon>Basidiomycota</taxon>
        <taxon>Agaricomycotina</taxon>
        <taxon>Agaricomycetes</taxon>
        <taxon>Polyporales</taxon>
        <taxon>Phanerochaetaceae</taxon>
        <taxon>Phanerochaete</taxon>
    </lineage>
</organism>
<gene>
    <name evidence="3" type="ORF">PsYK624_035040</name>
</gene>
<dbReference type="Pfam" id="PF17667">
    <property type="entry name" value="Pkinase_fungal"/>
    <property type="match status" value="1"/>
</dbReference>
<feature type="domain" description="Fungal-type protein kinase" evidence="2">
    <location>
        <begin position="3"/>
        <end position="97"/>
    </location>
</feature>
<dbReference type="SUPFAM" id="SSF56112">
    <property type="entry name" value="Protein kinase-like (PK-like)"/>
    <property type="match status" value="1"/>
</dbReference>
<feature type="compositionally biased region" description="Polar residues" evidence="1">
    <location>
        <begin position="275"/>
        <end position="286"/>
    </location>
</feature>
<dbReference type="InterPro" id="IPR011009">
    <property type="entry name" value="Kinase-like_dom_sf"/>
</dbReference>
<dbReference type="Proteomes" id="UP000703269">
    <property type="component" value="Unassembled WGS sequence"/>
</dbReference>
<protein>
    <recommendedName>
        <fullName evidence="2">Fungal-type protein kinase domain-containing protein</fullName>
    </recommendedName>
</protein>
<feature type="region of interest" description="Disordered" evidence="1">
    <location>
        <begin position="233"/>
        <end position="252"/>
    </location>
</feature>
<name>A0A9P3G391_9APHY</name>
<reference evidence="3 4" key="1">
    <citation type="submission" date="2021-08" db="EMBL/GenBank/DDBJ databases">
        <title>Draft Genome Sequence of Phanerochaete sordida strain YK-624.</title>
        <authorList>
            <person name="Mori T."/>
            <person name="Dohra H."/>
            <person name="Suzuki T."/>
            <person name="Kawagishi H."/>
            <person name="Hirai H."/>
        </authorList>
    </citation>
    <scope>NUCLEOTIDE SEQUENCE [LARGE SCALE GENOMIC DNA]</scope>
    <source>
        <strain evidence="3 4">YK-624</strain>
    </source>
</reference>
<dbReference type="InterPro" id="IPR008266">
    <property type="entry name" value="Tyr_kinase_AS"/>
</dbReference>
<evidence type="ECO:0000313" key="3">
    <source>
        <dbReference type="EMBL" id="GJE87421.1"/>
    </source>
</evidence>
<proteinExistence type="predicted"/>
<dbReference type="GO" id="GO:0004672">
    <property type="term" value="F:protein kinase activity"/>
    <property type="evidence" value="ECO:0007669"/>
    <property type="project" value="InterPro"/>
</dbReference>
<dbReference type="Gene3D" id="1.10.510.10">
    <property type="entry name" value="Transferase(Phosphotransferase) domain 1"/>
    <property type="match status" value="1"/>
</dbReference>
<dbReference type="InterPro" id="IPR040976">
    <property type="entry name" value="Pkinase_fungal"/>
</dbReference>
<evidence type="ECO:0000313" key="4">
    <source>
        <dbReference type="Proteomes" id="UP000703269"/>
    </source>
</evidence>
<feature type="region of interest" description="Disordered" evidence="1">
    <location>
        <begin position="260"/>
        <end position="305"/>
    </location>
</feature>
<evidence type="ECO:0000259" key="2">
    <source>
        <dbReference type="Pfam" id="PF17667"/>
    </source>
</evidence>
<comment type="caution">
    <text evidence="3">The sequence shown here is derived from an EMBL/GenBank/DDBJ whole genome shotgun (WGS) entry which is preliminary data.</text>
</comment>
<feature type="region of interest" description="Disordered" evidence="1">
    <location>
        <begin position="346"/>
        <end position="370"/>
    </location>
</feature>
<dbReference type="EMBL" id="BPQB01000006">
    <property type="protein sequence ID" value="GJE87421.1"/>
    <property type="molecule type" value="Genomic_DNA"/>
</dbReference>
<dbReference type="PROSITE" id="PS00109">
    <property type="entry name" value="PROTEIN_KINASE_TYR"/>
    <property type="match status" value="1"/>
</dbReference>
<dbReference type="AlphaFoldDB" id="A0A9P3G391"/>
<keyword evidence="4" id="KW-1185">Reference proteome</keyword>
<dbReference type="OrthoDB" id="5584477at2759"/>